<sequence length="144" mass="16484">MSLAEKQIATAKEFINGYSEWTADGLLRARSEDCIHAVLPVSMSRPPRTNAEYKLFWGNMEPLVKDFKMTIHKIVNDPEQHMAVVHASGNGETPFVPYRNEYALFLMFNETGDQVVRIEEFLDSKFSGEFFAKMQQYLSTHKSG</sequence>
<dbReference type="PANTHER" id="PTHR39598">
    <property type="entry name" value="AUSTINOL SYNTHESIS PROTEIN F-RELATED"/>
    <property type="match status" value="1"/>
</dbReference>
<dbReference type="PANTHER" id="PTHR39598:SF1">
    <property type="entry name" value="AUSTINOID BIOSYNTHESIS CLUSTERS PROTEIN F-RELATED"/>
    <property type="match status" value="1"/>
</dbReference>
<evidence type="ECO:0000313" key="1">
    <source>
        <dbReference type="EMBL" id="CAK4025455.1"/>
    </source>
</evidence>
<dbReference type="Gene3D" id="3.10.450.50">
    <property type="match status" value="1"/>
</dbReference>
<evidence type="ECO:0000313" key="2">
    <source>
        <dbReference type="Proteomes" id="UP001296104"/>
    </source>
</evidence>
<evidence type="ECO:0008006" key="3">
    <source>
        <dbReference type="Google" id="ProtNLM"/>
    </source>
</evidence>
<organism evidence="1 2">
    <name type="scientific">Lecanosticta acicola</name>
    <dbReference type="NCBI Taxonomy" id="111012"/>
    <lineage>
        <taxon>Eukaryota</taxon>
        <taxon>Fungi</taxon>
        <taxon>Dikarya</taxon>
        <taxon>Ascomycota</taxon>
        <taxon>Pezizomycotina</taxon>
        <taxon>Dothideomycetes</taxon>
        <taxon>Dothideomycetidae</taxon>
        <taxon>Mycosphaerellales</taxon>
        <taxon>Mycosphaerellaceae</taxon>
        <taxon>Lecanosticta</taxon>
    </lineage>
</organism>
<protein>
    <recommendedName>
        <fullName evidence="3">SnoaL-like domain-containing protein</fullName>
    </recommendedName>
</protein>
<dbReference type="Proteomes" id="UP001296104">
    <property type="component" value="Unassembled WGS sequence"/>
</dbReference>
<comment type="caution">
    <text evidence="1">The sequence shown here is derived from an EMBL/GenBank/DDBJ whole genome shotgun (WGS) entry which is preliminary data.</text>
</comment>
<gene>
    <name evidence="1" type="ORF">LECACI_7A004969</name>
</gene>
<dbReference type="SUPFAM" id="SSF54427">
    <property type="entry name" value="NTF2-like"/>
    <property type="match status" value="1"/>
</dbReference>
<dbReference type="EMBL" id="CAVMBE010000030">
    <property type="protein sequence ID" value="CAK4025455.1"/>
    <property type="molecule type" value="Genomic_DNA"/>
</dbReference>
<proteinExistence type="predicted"/>
<reference evidence="1" key="1">
    <citation type="submission" date="2023-11" db="EMBL/GenBank/DDBJ databases">
        <authorList>
            <person name="Alioto T."/>
            <person name="Alioto T."/>
            <person name="Gomez Garrido J."/>
        </authorList>
    </citation>
    <scope>NUCLEOTIDE SEQUENCE</scope>
</reference>
<dbReference type="AlphaFoldDB" id="A0AAI9E9G9"/>
<keyword evidence="2" id="KW-1185">Reference proteome</keyword>
<dbReference type="InterPro" id="IPR050977">
    <property type="entry name" value="Fungal_Meroterpenoid_Isomerase"/>
</dbReference>
<accession>A0AAI9E9G9</accession>
<dbReference type="InterPro" id="IPR032710">
    <property type="entry name" value="NTF2-like_dom_sf"/>
</dbReference>
<name>A0AAI9E9G9_9PEZI</name>